<dbReference type="KEGG" id="ppp:112273482"/>
<feature type="compositionally biased region" description="Polar residues" evidence="10">
    <location>
        <begin position="716"/>
        <end position="735"/>
    </location>
</feature>
<evidence type="ECO:0000256" key="10">
    <source>
        <dbReference type="SAM" id="MobiDB-lite"/>
    </source>
</evidence>
<dbReference type="FunFam" id="1.10.510.10:FF:001239">
    <property type="entry name" value="Predicted protein"/>
    <property type="match status" value="1"/>
</dbReference>
<evidence type="ECO:0000313" key="14">
    <source>
        <dbReference type="Proteomes" id="UP000006727"/>
    </source>
</evidence>
<keyword evidence="4 9" id="KW-0547">Nucleotide-binding</keyword>
<dbReference type="Pfam" id="PF00069">
    <property type="entry name" value="Pkinase"/>
    <property type="match status" value="1"/>
</dbReference>
<protein>
    <recommendedName>
        <fullName evidence="2">mitogen-activated protein kinase kinase kinase</fullName>
        <ecNumber evidence="2">2.7.11.25</ecNumber>
    </recommendedName>
</protein>
<dbReference type="STRING" id="3218.A0A2K1IVE4"/>
<dbReference type="EnsemblPlants" id="Pp3c20_16130V3.1">
    <property type="protein sequence ID" value="Pp3c20_16130V3.1"/>
    <property type="gene ID" value="Pp3c20_16130"/>
</dbReference>
<feature type="binding site" evidence="9">
    <location>
        <position position="430"/>
    </location>
    <ligand>
        <name>ATP</name>
        <dbReference type="ChEBI" id="CHEBI:30616"/>
    </ligand>
</feature>
<keyword evidence="5" id="KW-0418">Kinase</keyword>
<keyword evidence="6 9" id="KW-0067">ATP-binding</keyword>
<comment type="similarity">
    <text evidence="1">Belongs to the protein kinase superfamily. STE Ser/Thr protein kinase family. MAP kinase kinase kinase subfamily.</text>
</comment>
<dbReference type="PROSITE" id="PS50011">
    <property type="entry name" value="PROTEIN_KINASE_DOM"/>
    <property type="match status" value="1"/>
</dbReference>
<organism evidence="12">
    <name type="scientific">Physcomitrium patens</name>
    <name type="common">Spreading-leaved earth moss</name>
    <name type="synonym">Physcomitrella patens</name>
    <dbReference type="NCBI Taxonomy" id="3218"/>
    <lineage>
        <taxon>Eukaryota</taxon>
        <taxon>Viridiplantae</taxon>
        <taxon>Streptophyta</taxon>
        <taxon>Embryophyta</taxon>
        <taxon>Bryophyta</taxon>
        <taxon>Bryophytina</taxon>
        <taxon>Bryopsida</taxon>
        <taxon>Funariidae</taxon>
        <taxon>Funariales</taxon>
        <taxon>Funariaceae</taxon>
        <taxon>Physcomitrium</taxon>
    </lineage>
</organism>
<dbReference type="GO" id="GO:0005524">
    <property type="term" value="F:ATP binding"/>
    <property type="evidence" value="ECO:0007669"/>
    <property type="project" value="UniProtKB-UniRule"/>
</dbReference>
<reference evidence="12 14" key="1">
    <citation type="journal article" date="2008" name="Science">
        <title>The Physcomitrella genome reveals evolutionary insights into the conquest of land by plants.</title>
        <authorList>
            <person name="Rensing S."/>
            <person name="Lang D."/>
            <person name="Zimmer A."/>
            <person name="Terry A."/>
            <person name="Salamov A."/>
            <person name="Shapiro H."/>
            <person name="Nishiyama T."/>
            <person name="Perroud P.-F."/>
            <person name="Lindquist E."/>
            <person name="Kamisugi Y."/>
            <person name="Tanahashi T."/>
            <person name="Sakakibara K."/>
            <person name="Fujita T."/>
            <person name="Oishi K."/>
            <person name="Shin-I T."/>
            <person name="Kuroki Y."/>
            <person name="Toyoda A."/>
            <person name="Suzuki Y."/>
            <person name="Hashimoto A."/>
            <person name="Yamaguchi K."/>
            <person name="Sugano A."/>
            <person name="Kohara Y."/>
            <person name="Fujiyama A."/>
            <person name="Anterola A."/>
            <person name="Aoki S."/>
            <person name="Ashton N."/>
            <person name="Barbazuk W.B."/>
            <person name="Barker E."/>
            <person name="Bennetzen J."/>
            <person name="Bezanilla M."/>
            <person name="Blankenship R."/>
            <person name="Cho S.H."/>
            <person name="Dutcher S."/>
            <person name="Estelle M."/>
            <person name="Fawcett J.A."/>
            <person name="Gundlach H."/>
            <person name="Hanada K."/>
            <person name="Heyl A."/>
            <person name="Hicks K.A."/>
            <person name="Hugh J."/>
            <person name="Lohr M."/>
            <person name="Mayer K."/>
            <person name="Melkozernov A."/>
            <person name="Murata T."/>
            <person name="Nelson D."/>
            <person name="Pils B."/>
            <person name="Prigge M."/>
            <person name="Reiss B."/>
            <person name="Renner T."/>
            <person name="Rombauts S."/>
            <person name="Rushton P."/>
            <person name="Sanderfoot A."/>
            <person name="Schween G."/>
            <person name="Shiu S.-H."/>
            <person name="Stueber K."/>
            <person name="Theodoulou F.L."/>
            <person name="Tu H."/>
            <person name="Van de Peer Y."/>
            <person name="Verrier P.J."/>
            <person name="Waters E."/>
            <person name="Wood A."/>
            <person name="Yang L."/>
            <person name="Cove D."/>
            <person name="Cuming A."/>
            <person name="Hasebe M."/>
            <person name="Lucas S."/>
            <person name="Mishler D.B."/>
            <person name="Reski R."/>
            <person name="Grigoriev I."/>
            <person name="Quatrano R.S."/>
            <person name="Boore J.L."/>
        </authorList>
    </citation>
    <scope>NUCLEOTIDE SEQUENCE [LARGE SCALE GENOMIC DNA]</scope>
    <source>
        <strain evidence="13 14">cv. Gransden 2004</strain>
    </source>
</reference>
<proteinExistence type="inferred from homology"/>
<dbReference type="Gene3D" id="1.10.510.10">
    <property type="entry name" value="Transferase(Phosphotransferase) domain 1"/>
    <property type="match status" value="1"/>
</dbReference>
<dbReference type="OMA" id="HENDGTC"/>
<evidence type="ECO:0000256" key="5">
    <source>
        <dbReference type="ARBA" id="ARBA00022777"/>
    </source>
</evidence>
<dbReference type="EnsemblPlants" id="Pp3c20_16130V3.2">
    <property type="protein sequence ID" value="Pp3c20_16130V3.2"/>
    <property type="gene ID" value="Pp3c20_16130"/>
</dbReference>
<name>A0A2K1IVE4_PHYPA</name>
<feature type="compositionally biased region" description="Basic and acidic residues" evidence="10">
    <location>
        <begin position="198"/>
        <end position="207"/>
    </location>
</feature>
<feature type="compositionally biased region" description="Low complexity" evidence="10">
    <location>
        <begin position="65"/>
        <end position="74"/>
    </location>
</feature>
<feature type="compositionally biased region" description="Low complexity" evidence="10">
    <location>
        <begin position="240"/>
        <end position="260"/>
    </location>
</feature>
<dbReference type="Gramene" id="Pp3c20_16130V3.2">
    <property type="protein sequence ID" value="Pp3c20_16130V3.2"/>
    <property type="gene ID" value="Pp3c20_16130"/>
</dbReference>
<comment type="catalytic activity">
    <reaction evidence="8">
        <text>L-seryl-[protein] + ATP = O-phospho-L-seryl-[protein] + ADP + H(+)</text>
        <dbReference type="Rhea" id="RHEA:17989"/>
        <dbReference type="Rhea" id="RHEA-COMP:9863"/>
        <dbReference type="Rhea" id="RHEA-COMP:11604"/>
        <dbReference type="ChEBI" id="CHEBI:15378"/>
        <dbReference type="ChEBI" id="CHEBI:29999"/>
        <dbReference type="ChEBI" id="CHEBI:30616"/>
        <dbReference type="ChEBI" id="CHEBI:83421"/>
        <dbReference type="ChEBI" id="CHEBI:456216"/>
        <dbReference type="EC" id="2.7.11.25"/>
    </reaction>
</comment>
<dbReference type="InterPro" id="IPR050538">
    <property type="entry name" value="MAP_kinase_kinase_kinase"/>
</dbReference>
<feature type="compositionally biased region" description="Low complexity" evidence="10">
    <location>
        <begin position="307"/>
        <end position="323"/>
    </location>
</feature>
<feature type="region of interest" description="Disordered" evidence="10">
    <location>
        <begin position="790"/>
        <end position="838"/>
    </location>
</feature>
<gene>
    <name evidence="13" type="primary">LOC112273482</name>
    <name evidence="12" type="ORF">PHYPA_025192</name>
</gene>
<evidence type="ECO:0000256" key="1">
    <source>
        <dbReference type="ARBA" id="ARBA00006529"/>
    </source>
</evidence>
<dbReference type="PANTHER" id="PTHR48016:SF17">
    <property type="entry name" value="MITOGEN-ACTIVATED PROTEIN KINASE KINASE KINASE YODA"/>
    <property type="match status" value="1"/>
</dbReference>
<dbReference type="GO" id="GO:0005737">
    <property type="term" value="C:cytoplasm"/>
    <property type="evidence" value="ECO:0000318"/>
    <property type="project" value="GO_Central"/>
</dbReference>
<dbReference type="SMART" id="SM00220">
    <property type="entry name" value="S_TKc"/>
    <property type="match status" value="1"/>
</dbReference>
<feature type="compositionally biased region" description="Polar residues" evidence="10">
    <location>
        <begin position="376"/>
        <end position="400"/>
    </location>
</feature>
<dbReference type="RefSeq" id="XP_024358116.1">
    <property type="nucleotide sequence ID" value="XM_024502348.2"/>
</dbReference>
<dbReference type="EC" id="2.7.11.25" evidence="2"/>
<dbReference type="FunCoup" id="A0A2K1IVE4">
    <property type="interactions" value="2497"/>
</dbReference>
<feature type="compositionally biased region" description="Polar residues" evidence="10">
    <location>
        <begin position="270"/>
        <end position="290"/>
    </location>
</feature>
<dbReference type="CDD" id="cd06632">
    <property type="entry name" value="STKc_MEKK1_plant"/>
    <property type="match status" value="1"/>
</dbReference>
<feature type="compositionally biased region" description="Low complexity" evidence="10">
    <location>
        <begin position="143"/>
        <end position="155"/>
    </location>
</feature>
<feature type="region of interest" description="Disordered" evidence="10">
    <location>
        <begin position="690"/>
        <end position="738"/>
    </location>
</feature>
<dbReference type="OrthoDB" id="266718at2759"/>
<feature type="region of interest" description="Disordered" evidence="10">
    <location>
        <begin position="746"/>
        <end position="765"/>
    </location>
</feature>
<evidence type="ECO:0000259" key="11">
    <source>
        <dbReference type="PROSITE" id="PS50011"/>
    </source>
</evidence>
<reference evidence="12 14" key="2">
    <citation type="journal article" date="2018" name="Plant J.">
        <title>The Physcomitrella patens chromosome-scale assembly reveals moss genome structure and evolution.</title>
        <authorList>
            <person name="Lang D."/>
            <person name="Ullrich K.K."/>
            <person name="Murat F."/>
            <person name="Fuchs J."/>
            <person name="Jenkins J."/>
            <person name="Haas F.B."/>
            <person name="Piednoel M."/>
            <person name="Gundlach H."/>
            <person name="Van Bel M."/>
            <person name="Meyberg R."/>
            <person name="Vives C."/>
            <person name="Morata J."/>
            <person name="Symeonidi A."/>
            <person name="Hiss M."/>
            <person name="Muchero W."/>
            <person name="Kamisugi Y."/>
            <person name="Saleh O."/>
            <person name="Blanc G."/>
            <person name="Decker E.L."/>
            <person name="van Gessel N."/>
            <person name="Grimwood J."/>
            <person name="Hayes R.D."/>
            <person name="Graham S.W."/>
            <person name="Gunter L.E."/>
            <person name="McDaniel S.F."/>
            <person name="Hoernstein S.N.W."/>
            <person name="Larsson A."/>
            <person name="Li F.W."/>
            <person name="Perroud P.F."/>
            <person name="Phillips J."/>
            <person name="Ranjan P."/>
            <person name="Rokshar D.S."/>
            <person name="Rothfels C.J."/>
            <person name="Schneider L."/>
            <person name="Shu S."/>
            <person name="Stevenson D.W."/>
            <person name="Thummler F."/>
            <person name="Tillich M."/>
            <person name="Villarreal Aguilar J.C."/>
            <person name="Widiez T."/>
            <person name="Wong G.K."/>
            <person name="Wymore A."/>
            <person name="Zhang Y."/>
            <person name="Zimmer A.D."/>
            <person name="Quatrano R.S."/>
            <person name="Mayer K.F.X."/>
            <person name="Goodstein D."/>
            <person name="Casacuberta J.M."/>
            <person name="Vandepoele K."/>
            <person name="Reski R."/>
            <person name="Cuming A.C."/>
            <person name="Tuskan G.A."/>
            <person name="Maumus F."/>
            <person name="Salse J."/>
            <person name="Schmutz J."/>
            <person name="Rensing S.A."/>
        </authorList>
    </citation>
    <scope>NUCLEOTIDE SEQUENCE [LARGE SCALE GENOMIC DNA]</scope>
    <source>
        <strain evidence="13 14">cv. Gransden 2004</strain>
    </source>
</reference>
<dbReference type="EMBL" id="ABEU02000020">
    <property type="protein sequence ID" value="PNR33249.1"/>
    <property type="molecule type" value="Genomic_DNA"/>
</dbReference>
<keyword evidence="14" id="KW-1185">Reference proteome</keyword>
<feature type="domain" description="Protein kinase" evidence="11">
    <location>
        <begin position="401"/>
        <end position="657"/>
    </location>
</feature>
<evidence type="ECO:0000256" key="8">
    <source>
        <dbReference type="ARBA" id="ARBA00048329"/>
    </source>
</evidence>
<evidence type="ECO:0000313" key="12">
    <source>
        <dbReference type="EMBL" id="PNR33249.1"/>
    </source>
</evidence>
<dbReference type="GO" id="GO:0004709">
    <property type="term" value="F:MAP kinase kinase kinase activity"/>
    <property type="evidence" value="ECO:0000318"/>
    <property type="project" value="GO_Central"/>
</dbReference>
<feature type="compositionally biased region" description="Low complexity" evidence="10">
    <location>
        <begin position="362"/>
        <end position="375"/>
    </location>
</feature>
<feature type="region of interest" description="Disordered" evidence="10">
    <location>
        <begin position="124"/>
        <end position="400"/>
    </location>
</feature>
<dbReference type="PaxDb" id="3218-PP1S44_113V6.1"/>
<dbReference type="Gramene" id="Pp3c20_16130V3.1">
    <property type="protein sequence ID" value="Pp3c20_16130V3.1"/>
    <property type="gene ID" value="Pp3c20_16130"/>
</dbReference>
<evidence type="ECO:0000256" key="7">
    <source>
        <dbReference type="ARBA" id="ARBA00047559"/>
    </source>
</evidence>
<sequence>MPWWPISSKDSKKGKKPTTSGLFDGGSGHSRSPKPRAKEDNGSSKCNSPYSLDLASEAGSGSGVGSRSPSPSSPIHNSKRRHSQGQPLPLPCAPPTKSVGRAYSEVQLPNVQNQWGSLLHHAASMPLPSPAQVGLMDNGDYPSGSVSSASSLGSVEVDPRQQGRASHLRPLQEPEPPEQLRPVPQMSHVSAASRGGVLRHEPVRSENSRSTSLFPGSYPPVTSPTSRVWPPKWPSPLKISQSQPDSSKSSPVRSPRYVSQHQRNGMEPTVSGSVTGSPHSGNTSAYNSWQGDLAPLMAPQHHEDRSLSPSPRLRSPGPSRTTSAAVSPLHPRAVNRTSGGPDSPTTWYDYAPKPLPLPPLPTGNSSPYTSPSTPTMSRHLSSTLERSRSGESPVSGTSTKWQKGKLLGSGTFGNVYVGFNNDNGGFCAMKEVLLVSDDHKSKESVKQLGQEISLLSKLRHENIVQYIGTETLEDRLYIYLEYVSGGSIHKLLQEYGAFKEPVVRNYTRQILSGLAYLHNQNTVHRDIKGANILVDTNGMVKLADFGMAKHISAQSFLQSFKGSPYWMAPEVIKNTGGYDLAVDIWSLGCTVLEMLTTKPPWNQYEGVAAMFKIGNSKELPVIPNTLSRTGREFVRLCLQRDPAQRPTAAQLLEHPFVQDVPRICRPDDTVAGTDLLPNTIPAIRPVNVTSHKGQRPVTLHENDGTCPHTRGRLPHSPTSELSPRTPSALPSLNTKSPRRVHQVFSGMSTPGIMSSGSSTPPGGGYGCSPLLPHQLCGALSVYPNEGYVNSSRTQSGRYASPSVINGGVYPEPRKDSHWNTPSQRTPDGSPRRKNHFNRDNNILDFTAGRVALEDDHQMQYHGNGTSREHLTQHLHHRPGSSHQSAPILSRTLSHEFARQWQP</sequence>
<evidence type="ECO:0000256" key="3">
    <source>
        <dbReference type="ARBA" id="ARBA00022679"/>
    </source>
</evidence>
<dbReference type="GO" id="GO:0000165">
    <property type="term" value="P:MAPK cascade"/>
    <property type="evidence" value="ECO:0000318"/>
    <property type="project" value="GO_Central"/>
</dbReference>
<dbReference type="PROSITE" id="PS00107">
    <property type="entry name" value="PROTEIN_KINASE_ATP"/>
    <property type="match status" value="1"/>
</dbReference>
<feature type="compositionally biased region" description="Polar residues" evidence="10">
    <location>
        <begin position="335"/>
        <end position="346"/>
    </location>
</feature>
<feature type="region of interest" description="Disordered" evidence="10">
    <location>
        <begin position="1"/>
        <end position="105"/>
    </location>
</feature>
<evidence type="ECO:0000256" key="6">
    <source>
        <dbReference type="ARBA" id="ARBA00022840"/>
    </source>
</evidence>
<reference evidence="13" key="3">
    <citation type="submission" date="2020-12" db="UniProtKB">
        <authorList>
            <consortium name="EnsemblPlants"/>
        </authorList>
    </citation>
    <scope>IDENTIFICATION</scope>
</reference>
<dbReference type="AlphaFoldDB" id="A0A2K1IVE4"/>
<dbReference type="SUPFAM" id="SSF56112">
    <property type="entry name" value="Protein kinase-like (PK-like)"/>
    <property type="match status" value="1"/>
</dbReference>
<feature type="compositionally biased region" description="Low complexity" evidence="10">
    <location>
        <begin position="746"/>
        <end position="760"/>
    </location>
</feature>
<dbReference type="Proteomes" id="UP000006727">
    <property type="component" value="Chromosome 20"/>
</dbReference>
<evidence type="ECO:0000313" key="13">
    <source>
        <dbReference type="EnsemblPlants" id="Pp3c20_16130V3.1"/>
    </source>
</evidence>
<keyword evidence="3" id="KW-0808">Transferase</keyword>
<accession>A0A2K1IVE4</accession>
<dbReference type="InterPro" id="IPR000719">
    <property type="entry name" value="Prot_kinase_dom"/>
</dbReference>
<dbReference type="GeneID" id="112273482"/>
<evidence type="ECO:0000256" key="2">
    <source>
        <dbReference type="ARBA" id="ARBA00012406"/>
    </source>
</evidence>
<evidence type="ECO:0000256" key="4">
    <source>
        <dbReference type="ARBA" id="ARBA00022741"/>
    </source>
</evidence>
<evidence type="ECO:0000256" key="9">
    <source>
        <dbReference type="PROSITE-ProRule" id="PRU10141"/>
    </source>
</evidence>
<dbReference type="InterPro" id="IPR011009">
    <property type="entry name" value="Kinase-like_dom_sf"/>
</dbReference>
<dbReference type="PANTHER" id="PTHR48016">
    <property type="entry name" value="MAP KINASE KINASE KINASE SSK2-RELATED-RELATED"/>
    <property type="match status" value="1"/>
</dbReference>
<comment type="catalytic activity">
    <reaction evidence="7">
        <text>L-threonyl-[protein] + ATP = O-phospho-L-threonyl-[protein] + ADP + H(+)</text>
        <dbReference type="Rhea" id="RHEA:46608"/>
        <dbReference type="Rhea" id="RHEA-COMP:11060"/>
        <dbReference type="Rhea" id="RHEA-COMP:11605"/>
        <dbReference type="ChEBI" id="CHEBI:15378"/>
        <dbReference type="ChEBI" id="CHEBI:30013"/>
        <dbReference type="ChEBI" id="CHEBI:30616"/>
        <dbReference type="ChEBI" id="CHEBI:61977"/>
        <dbReference type="ChEBI" id="CHEBI:456216"/>
        <dbReference type="EC" id="2.7.11.25"/>
    </reaction>
</comment>
<dbReference type="InterPro" id="IPR017441">
    <property type="entry name" value="Protein_kinase_ATP_BS"/>
</dbReference>